<dbReference type="EMBL" id="LR798301">
    <property type="protein sequence ID" value="CAB5222327.1"/>
    <property type="molecule type" value="Genomic_DNA"/>
</dbReference>
<proteinExistence type="predicted"/>
<reference evidence="1" key="1">
    <citation type="submission" date="2020-05" db="EMBL/GenBank/DDBJ databases">
        <authorList>
            <person name="Chiriac C."/>
            <person name="Salcher M."/>
            <person name="Ghai R."/>
            <person name="Kavagutti S V."/>
        </authorList>
    </citation>
    <scope>NUCLEOTIDE SEQUENCE</scope>
</reference>
<gene>
    <name evidence="1" type="ORF">UFOVP361_127</name>
</gene>
<sequence>MTNLPIPPNTEFLLSQGVDIMDILHGHLKKLMYEAQGDSEDGVPSDPYVRGVYDTLSEMYRLTYGLIFAKQDYMGLPHRTHEETAQ</sequence>
<name>A0A6J7WX16_9CAUD</name>
<organism evidence="1">
    <name type="scientific">uncultured Caudovirales phage</name>
    <dbReference type="NCBI Taxonomy" id="2100421"/>
    <lineage>
        <taxon>Viruses</taxon>
        <taxon>Duplodnaviria</taxon>
        <taxon>Heunggongvirae</taxon>
        <taxon>Uroviricota</taxon>
        <taxon>Caudoviricetes</taxon>
        <taxon>Peduoviridae</taxon>
        <taxon>Maltschvirus</taxon>
        <taxon>Maltschvirus maltsch</taxon>
    </lineage>
</organism>
<protein>
    <submittedName>
        <fullName evidence="1">Uncharacterized protein</fullName>
    </submittedName>
</protein>
<accession>A0A6J7WX16</accession>
<evidence type="ECO:0000313" key="1">
    <source>
        <dbReference type="EMBL" id="CAB5222327.1"/>
    </source>
</evidence>